<dbReference type="PROSITE" id="PS50004">
    <property type="entry name" value="C2"/>
    <property type="match status" value="1"/>
</dbReference>
<keyword evidence="4" id="KW-1185">Reference proteome</keyword>
<feature type="non-terminal residue" evidence="3">
    <location>
        <position position="729"/>
    </location>
</feature>
<feature type="compositionally biased region" description="Basic residues" evidence="1">
    <location>
        <begin position="707"/>
        <end position="719"/>
    </location>
</feature>
<dbReference type="PANTHER" id="PTHR21119">
    <property type="entry name" value="C2 DOMAIN-CONTAINING PROTEIN"/>
    <property type="match status" value="1"/>
</dbReference>
<dbReference type="PANTHER" id="PTHR21119:SF7">
    <property type="entry name" value="C2 DOMAIN-CONTAINING PROTEIN 2"/>
    <property type="match status" value="1"/>
</dbReference>
<dbReference type="Proteomes" id="UP000548317">
    <property type="component" value="Unassembled WGS sequence"/>
</dbReference>
<dbReference type="InterPro" id="IPR035892">
    <property type="entry name" value="C2_domain_sf"/>
</dbReference>
<organism evidence="3 4">
    <name type="scientific">Struthidea cinerea</name>
    <dbReference type="NCBI Taxonomy" id="181839"/>
    <lineage>
        <taxon>Eukaryota</taxon>
        <taxon>Metazoa</taxon>
        <taxon>Chordata</taxon>
        <taxon>Craniata</taxon>
        <taxon>Vertebrata</taxon>
        <taxon>Euteleostomi</taxon>
        <taxon>Archelosauria</taxon>
        <taxon>Archosauria</taxon>
        <taxon>Dinosauria</taxon>
        <taxon>Saurischia</taxon>
        <taxon>Theropoda</taxon>
        <taxon>Coelurosauria</taxon>
        <taxon>Aves</taxon>
        <taxon>Neognathae</taxon>
        <taxon>Neoaves</taxon>
        <taxon>Telluraves</taxon>
        <taxon>Australaves</taxon>
        <taxon>Passeriformes</taxon>
        <taxon>Corvoidea</taxon>
        <taxon>Corcoracidae</taxon>
        <taxon>Struthidea</taxon>
    </lineage>
</organism>
<dbReference type="EMBL" id="VZTI01003044">
    <property type="protein sequence ID" value="NXB62046.1"/>
    <property type="molecule type" value="Genomic_DNA"/>
</dbReference>
<dbReference type="InterPro" id="IPR040885">
    <property type="entry name" value="SMP_C2CD2L"/>
</dbReference>
<dbReference type="SUPFAM" id="SSF49562">
    <property type="entry name" value="C2 domain (Calcium/lipid-binding domain, CaLB)"/>
    <property type="match status" value="1"/>
</dbReference>
<name>A0A7K8FEI7_9CORV</name>
<reference evidence="3 4" key="1">
    <citation type="submission" date="2019-09" db="EMBL/GenBank/DDBJ databases">
        <title>Bird 10,000 Genomes (B10K) Project - Family phase.</title>
        <authorList>
            <person name="Zhang G."/>
        </authorList>
    </citation>
    <scope>NUCLEOTIDE SEQUENCE [LARGE SCALE GENOMIC DNA]</scope>
    <source>
        <strain evidence="3">B10K-DU-029-33</strain>
        <tissue evidence="3">Heart</tissue>
    </source>
</reference>
<evidence type="ECO:0000256" key="1">
    <source>
        <dbReference type="SAM" id="MobiDB-lite"/>
    </source>
</evidence>
<dbReference type="InterPro" id="IPR039934">
    <property type="entry name" value="C2CD2/C2CD2L"/>
</dbReference>
<evidence type="ECO:0000313" key="3">
    <source>
        <dbReference type="EMBL" id="NXB62046.1"/>
    </source>
</evidence>
<comment type="caution">
    <text evidence="3">The sequence shown here is derived from an EMBL/GenBank/DDBJ whole genome shotgun (WGS) entry which is preliminary data.</text>
</comment>
<dbReference type="AlphaFoldDB" id="A0A7K8FEI7"/>
<dbReference type="SMART" id="SM00239">
    <property type="entry name" value="C2"/>
    <property type="match status" value="1"/>
</dbReference>
<gene>
    <name evidence="3" type="primary">C2cd2</name>
    <name evidence="3" type="ORF">STRCIN_R08929</name>
</gene>
<feature type="region of interest" description="Disordered" evidence="1">
    <location>
        <begin position="591"/>
        <end position="622"/>
    </location>
</feature>
<evidence type="ECO:0000313" key="4">
    <source>
        <dbReference type="Proteomes" id="UP000548317"/>
    </source>
</evidence>
<dbReference type="Pfam" id="PF00168">
    <property type="entry name" value="C2"/>
    <property type="match status" value="1"/>
</dbReference>
<dbReference type="Gene3D" id="2.60.40.150">
    <property type="entry name" value="C2 domain"/>
    <property type="match status" value="1"/>
</dbReference>
<accession>A0A7K8FEI7</accession>
<evidence type="ECO:0000259" key="2">
    <source>
        <dbReference type="PROSITE" id="PS50004"/>
    </source>
</evidence>
<sequence length="729" mass="79005">GASQGAAPLWSAMAWLPGGLAELRWGALVALFVAALATLAVYLVQGTEWAQAWEQGRMGKKENPDPRSPLAWVRSADNIVRAWGGGNNGNFLAWACGPFALHLWKRRVQTAWAQVLETESNQTQDSQLLTFEEDDPAEPLELAVKEVTSIVKSAGEKVVSCNVVGDSVKFLVAVSAPLPAAAEAQSYFVKLSPVHLQLQLCVKDKGEDVKVEWFLINTDEINFEIQPAVQEVRTCAISETLRDVLKNLFSSASPSVVMSVRPADTKEVQNVQNTSLLAQGTSPPKPPRAHDLKLLVRNIAVKLSDLRAAGSTDLVCIVQLNDPMQKFSSSVAKNAAHPFWKEEFIFELSAKSKALQLQIVEDGKLDSPLSGKVTVPLDLFRKQPSGQHSFALHSEARESSSEPGPSLGSISAEFSFIEPSELKARQVSSPVLATKIEKDRTVMPCGTVVTTVTAVRTKPRLEGRSSPLSTDSPVKTPVKVKVTEKDFTVEALHSHGAPVSKTLSSSDTELLVLNGTDPVAEAAIRQLSESAKQKLKSPRKKSTIIISGVSKTSLSQDSEASLMMDYAAAMDSSCREADPPTVEEAVAKITSDEKQSLGTSERVPDTDPQQSTHEAWGLENGSQQWDTSTLLDQASEEISGISLSVSETGSMKKSKGGILKKSAKLFFRRQHHQKDPGMSQSHNDLVYLQQPLSEESRKKGGTLSRILSKKLLSRNKSKSKLNGASGEPY</sequence>
<protein>
    <submittedName>
        <fullName evidence="3">C2CD2 protein</fullName>
    </submittedName>
</protein>
<feature type="region of interest" description="Disordered" evidence="1">
    <location>
        <begin position="670"/>
        <end position="729"/>
    </location>
</feature>
<proteinExistence type="predicted"/>
<dbReference type="InterPro" id="IPR000008">
    <property type="entry name" value="C2_dom"/>
</dbReference>
<dbReference type="Pfam" id="PF18696">
    <property type="entry name" value="SMP_C2CD2L"/>
    <property type="match status" value="1"/>
</dbReference>
<feature type="domain" description="C2" evidence="2">
    <location>
        <begin position="273"/>
        <end position="390"/>
    </location>
</feature>
<feature type="non-terminal residue" evidence="3">
    <location>
        <position position="1"/>
    </location>
</feature>